<evidence type="ECO:0000256" key="1">
    <source>
        <dbReference type="SAM" id="MobiDB-lite"/>
    </source>
</evidence>
<reference evidence="3" key="2">
    <citation type="submission" date="2013-12" db="EMBL/GenBank/DDBJ databases">
        <title>Evolution of pathogenesis and genome organization in the Tremellales.</title>
        <authorList>
            <person name="Cuomo C."/>
            <person name="Litvintseva A."/>
            <person name="Heitman J."/>
            <person name="Chen Y."/>
            <person name="Sun S."/>
            <person name="Springer D."/>
            <person name="Dromer F."/>
            <person name="Young S."/>
            <person name="Zeng Q."/>
            <person name="Chapman S."/>
            <person name="Gujja S."/>
            <person name="Saif S."/>
            <person name="Birren B."/>
        </authorList>
    </citation>
    <scope>NUCLEOTIDE SEQUENCE [LARGE SCALE GENOMIC DNA]</scope>
    <source>
        <strain evidence="3">BCC8398</strain>
    </source>
</reference>
<feature type="region of interest" description="Disordered" evidence="1">
    <location>
        <begin position="1"/>
        <end position="38"/>
    </location>
</feature>
<dbReference type="AlphaFoldDB" id="A0A1B9GY71"/>
<gene>
    <name evidence="2" type="ORF">I316_02451</name>
</gene>
<dbReference type="Proteomes" id="UP000092666">
    <property type="component" value="Unassembled WGS sequence"/>
</dbReference>
<organism evidence="2 3">
    <name type="scientific">Kwoniella heveanensis BCC8398</name>
    <dbReference type="NCBI Taxonomy" id="1296120"/>
    <lineage>
        <taxon>Eukaryota</taxon>
        <taxon>Fungi</taxon>
        <taxon>Dikarya</taxon>
        <taxon>Basidiomycota</taxon>
        <taxon>Agaricomycotina</taxon>
        <taxon>Tremellomycetes</taxon>
        <taxon>Tremellales</taxon>
        <taxon>Cryptococcaceae</taxon>
        <taxon>Kwoniella</taxon>
    </lineage>
</organism>
<feature type="compositionally biased region" description="Polar residues" evidence="1">
    <location>
        <begin position="94"/>
        <end position="110"/>
    </location>
</feature>
<protein>
    <submittedName>
        <fullName evidence="2">Uncharacterized protein</fullName>
    </submittedName>
</protein>
<keyword evidence="3" id="KW-1185">Reference proteome</keyword>
<feature type="compositionally biased region" description="Polar residues" evidence="1">
    <location>
        <begin position="62"/>
        <end position="75"/>
    </location>
</feature>
<dbReference type="EMBL" id="KI669497">
    <property type="protein sequence ID" value="OCF35956.1"/>
    <property type="molecule type" value="Genomic_DNA"/>
</dbReference>
<feature type="compositionally biased region" description="Low complexity" evidence="1">
    <location>
        <begin position="111"/>
        <end position="125"/>
    </location>
</feature>
<feature type="compositionally biased region" description="Low complexity" evidence="1">
    <location>
        <begin position="7"/>
        <end position="19"/>
    </location>
</feature>
<feature type="region of interest" description="Disordered" evidence="1">
    <location>
        <begin position="62"/>
        <end position="132"/>
    </location>
</feature>
<evidence type="ECO:0000313" key="3">
    <source>
        <dbReference type="Proteomes" id="UP000092666"/>
    </source>
</evidence>
<reference evidence="2 3" key="1">
    <citation type="submission" date="2013-07" db="EMBL/GenBank/DDBJ databases">
        <title>The Genome Sequence of Cryptococcus heveanensis BCC8398.</title>
        <authorList>
            <consortium name="The Broad Institute Genome Sequencing Platform"/>
            <person name="Cuomo C."/>
            <person name="Litvintseva A."/>
            <person name="Chen Y."/>
            <person name="Heitman J."/>
            <person name="Sun S."/>
            <person name="Springer D."/>
            <person name="Dromer F."/>
            <person name="Young S.K."/>
            <person name="Zeng Q."/>
            <person name="Gargeya S."/>
            <person name="Fitzgerald M."/>
            <person name="Abouelleil A."/>
            <person name="Alvarado L."/>
            <person name="Berlin A.M."/>
            <person name="Chapman S.B."/>
            <person name="Dewar J."/>
            <person name="Goldberg J."/>
            <person name="Griggs A."/>
            <person name="Gujja S."/>
            <person name="Hansen M."/>
            <person name="Howarth C."/>
            <person name="Imamovic A."/>
            <person name="Larimer J."/>
            <person name="McCowan C."/>
            <person name="Murphy C."/>
            <person name="Pearson M."/>
            <person name="Priest M."/>
            <person name="Roberts A."/>
            <person name="Saif S."/>
            <person name="Shea T."/>
            <person name="Sykes S."/>
            <person name="Wortman J."/>
            <person name="Nusbaum C."/>
            <person name="Birren B."/>
        </authorList>
    </citation>
    <scope>NUCLEOTIDE SEQUENCE [LARGE SCALE GENOMIC DNA]</scope>
    <source>
        <strain evidence="2 3">BCC8398</strain>
    </source>
</reference>
<accession>A0A1B9GY71</accession>
<evidence type="ECO:0000313" key="2">
    <source>
        <dbReference type="EMBL" id="OCF35956.1"/>
    </source>
</evidence>
<sequence length="368" mass="40288">MNSIHHTATASATSESPSSNTDAGTTDRSRQGSNPSLPLYGQEFFWEIHPIRIRRELSTTIYTPLNPTQTTSRATPDSAPHADTSAGNSPAADTASQAGGSIPATASATEGSAPHPHSAASPGSSRGVSRSAAQRETWARLTHYTAELDRFSDTVYTVRMRTFNPERYAAQSTEKKVAIAKSQDALADKIQTALQKRVLSIHSDPTDDTSDCRGDGSGLEFGTKHPYTMEDERDACYEAVQRIAENYVAKHPNEHSALFVGPPDIPGSVLYGSWSQDMNMRARASAKVDAYLDPSTGHQSGRERLEIDRGWEDIVASADRPMTIRENVAWGKFMRSKNAQAIAERQWWEEECPDEEQEEGSLDLDMAI</sequence>
<name>A0A1B9GY71_9TREE</name>
<proteinExistence type="predicted"/>